<gene>
    <name evidence="1" type="ORF">LCGC14_1706340</name>
</gene>
<dbReference type="EMBL" id="LAZR01015149">
    <property type="protein sequence ID" value="KKM14420.1"/>
    <property type="molecule type" value="Genomic_DNA"/>
</dbReference>
<reference evidence="1" key="1">
    <citation type="journal article" date="2015" name="Nature">
        <title>Complex archaea that bridge the gap between prokaryotes and eukaryotes.</title>
        <authorList>
            <person name="Spang A."/>
            <person name="Saw J.H."/>
            <person name="Jorgensen S.L."/>
            <person name="Zaremba-Niedzwiedzka K."/>
            <person name="Martijn J."/>
            <person name="Lind A.E."/>
            <person name="van Eijk R."/>
            <person name="Schleper C."/>
            <person name="Guy L."/>
            <person name="Ettema T.J."/>
        </authorList>
    </citation>
    <scope>NUCLEOTIDE SEQUENCE</scope>
</reference>
<proteinExistence type="predicted"/>
<evidence type="ECO:0000313" key="1">
    <source>
        <dbReference type="EMBL" id="KKM14420.1"/>
    </source>
</evidence>
<comment type="caution">
    <text evidence="1">The sequence shown here is derived from an EMBL/GenBank/DDBJ whole genome shotgun (WGS) entry which is preliminary data.</text>
</comment>
<accession>A0A0F9KGJ1</accession>
<sequence>METQEIVKELNNIRELMTQEKFADAIVLIEKLKEKDKTSDFDYTYTHQLYQLDSNARSLYNQQIILKHIKEISLNQNSITFRDLNDMLKSNNELNLSEDILRREIEILILRNQLKCKLEGETINF</sequence>
<dbReference type="AlphaFoldDB" id="A0A0F9KGJ1"/>
<organism evidence="1">
    <name type="scientific">marine sediment metagenome</name>
    <dbReference type="NCBI Taxonomy" id="412755"/>
    <lineage>
        <taxon>unclassified sequences</taxon>
        <taxon>metagenomes</taxon>
        <taxon>ecological metagenomes</taxon>
    </lineage>
</organism>
<name>A0A0F9KGJ1_9ZZZZ</name>
<protein>
    <submittedName>
        <fullName evidence="1">Uncharacterized protein</fullName>
    </submittedName>
</protein>